<dbReference type="PROSITE" id="PS50280">
    <property type="entry name" value="SET"/>
    <property type="match status" value="1"/>
</dbReference>
<reference evidence="6 7" key="1">
    <citation type="journal article" date="2020" name="Nat. Commun.">
        <title>Genome of Tripterygium wilfordii and identification of cytochrome P450 involved in triptolide biosynthesis.</title>
        <authorList>
            <person name="Tu L."/>
            <person name="Su P."/>
            <person name="Zhang Z."/>
            <person name="Gao L."/>
            <person name="Wang J."/>
            <person name="Hu T."/>
            <person name="Zhou J."/>
            <person name="Zhang Y."/>
            <person name="Zhao Y."/>
            <person name="Liu Y."/>
            <person name="Song Y."/>
            <person name="Tong Y."/>
            <person name="Lu Y."/>
            <person name="Yang J."/>
            <person name="Xu C."/>
            <person name="Jia M."/>
            <person name="Peters R.J."/>
            <person name="Huang L."/>
            <person name="Gao W."/>
        </authorList>
    </citation>
    <scope>NUCLEOTIDE SEQUENCE [LARGE SCALE GENOMIC DNA]</scope>
    <source>
        <strain evidence="7">cv. XIE 37</strain>
        <tissue evidence="6">Leaf</tissue>
    </source>
</reference>
<name>A0A7J7DV01_TRIWF</name>
<dbReference type="InterPro" id="IPR046341">
    <property type="entry name" value="SET_dom_sf"/>
</dbReference>
<keyword evidence="3" id="KW-0949">S-adenosyl-L-methionine</keyword>
<comment type="caution">
    <text evidence="6">The sequence shown here is derived from an EMBL/GenBank/DDBJ whole genome shotgun (WGS) entry which is preliminary data.</text>
</comment>
<evidence type="ECO:0000313" key="6">
    <source>
        <dbReference type="EMBL" id="KAF5750188.1"/>
    </source>
</evidence>
<keyword evidence="2" id="KW-0808">Transferase</keyword>
<dbReference type="PANTHER" id="PTHR13271">
    <property type="entry name" value="UNCHARACTERIZED PUTATIVE METHYLTRANSFERASE"/>
    <property type="match status" value="1"/>
</dbReference>
<keyword evidence="1" id="KW-0489">Methyltransferase</keyword>
<dbReference type="Pfam" id="PF00856">
    <property type="entry name" value="SET"/>
    <property type="match status" value="1"/>
</dbReference>
<dbReference type="InterPro" id="IPR015353">
    <property type="entry name" value="Rubisco_LSMT_subst-bd"/>
</dbReference>
<feature type="compositionally biased region" description="Basic and acidic residues" evidence="4">
    <location>
        <begin position="42"/>
        <end position="59"/>
    </location>
</feature>
<dbReference type="Pfam" id="PF09273">
    <property type="entry name" value="Rubis-subs-bind"/>
    <property type="match status" value="1"/>
</dbReference>
<dbReference type="SUPFAM" id="SSF82199">
    <property type="entry name" value="SET domain"/>
    <property type="match status" value="1"/>
</dbReference>
<dbReference type="Gene3D" id="3.90.1420.10">
    <property type="entry name" value="Rubisco LSMT, substrate-binding domain"/>
    <property type="match status" value="1"/>
</dbReference>
<dbReference type="PANTHER" id="PTHR13271:SF91">
    <property type="entry name" value="PROTEIN SET DOMAIN GROUP 40"/>
    <property type="match status" value="1"/>
</dbReference>
<evidence type="ECO:0000256" key="1">
    <source>
        <dbReference type="ARBA" id="ARBA00022603"/>
    </source>
</evidence>
<feature type="compositionally biased region" description="Basic and acidic residues" evidence="4">
    <location>
        <begin position="22"/>
        <end position="33"/>
    </location>
</feature>
<evidence type="ECO:0000259" key="5">
    <source>
        <dbReference type="PROSITE" id="PS50280"/>
    </source>
</evidence>
<sequence>MDPLIQRIIHKSNAEKELVLRFEPRKKSRVSREGEEEVGVEEEQHQEDIGQSSTKDKSLYEMGEAGGEGSMESFLRWAAKLGITDLTRSFQSQFDEGGTCLGYSLTISHFPKEGGRGLAASRHLRKGELVLRVPKQALITRDGLLVKDNKLSFAVNGYPSLSPTHILAVCLLYEMGKGKSSFWYPYLMHLPHSYDILATFSEFEKQAFQVDDAIWATETAVAKARLEWKEASALMEELKLKPQLLTFRAWLWASATISSRTLHIPWDEAGCLCPVGDLFNYTAPGDEPDIFENIKDCMHSSSLKASSLPYGNTTGTEAADQCEKHCQRLIDAGFEEDVDAYCFYARRFYKKGEQVLLSYGTYTNLELLDHYGFLLNRNLNDKLFIPLEPEMYSSSSWLKESLYLQENGEPSFALLSALRLWATQPSQRRSVGHLAYSGSLLSIDNEIAVTKWLLKKCHTILEKLPTVIEEDHILLSVIDKVRSSPSDLKMEFSALEGEALSFLAACTLQKRPDDSGKICRSMERWVLAIQWRLGYKRILVDCISYCNERMKSL</sequence>
<dbReference type="FunCoup" id="A0A7J7DV01">
    <property type="interactions" value="452"/>
</dbReference>
<dbReference type="AlphaFoldDB" id="A0A7J7DV01"/>
<dbReference type="InterPro" id="IPR036464">
    <property type="entry name" value="Rubisco_LSMT_subst-bd_sf"/>
</dbReference>
<protein>
    <submittedName>
        <fullName evidence="6">Protein SET DOMAIN GROUP 40</fullName>
    </submittedName>
</protein>
<dbReference type="Gene3D" id="3.90.1410.10">
    <property type="entry name" value="set domain protein methyltransferase, domain 1"/>
    <property type="match status" value="1"/>
</dbReference>
<feature type="region of interest" description="Disordered" evidence="4">
    <location>
        <begin position="22"/>
        <end position="65"/>
    </location>
</feature>
<evidence type="ECO:0000256" key="3">
    <source>
        <dbReference type="ARBA" id="ARBA00022691"/>
    </source>
</evidence>
<keyword evidence="7" id="KW-1185">Reference proteome</keyword>
<dbReference type="FunFam" id="3.90.1410.10:FF:000012">
    <property type="entry name" value="Protein SET DOMAIN GROUP 40"/>
    <property type="match status" value="1"/>
</dbReference>
<dbReference type="InterPro" id="IPR001214">
    <property type="entry name" value="SET_dom"/>
</dbReference>
<evidence type="ECO:0000313" key="7">
    <source>
        <dbReference type="Proteomes" id="UP000593562"/>
    </source>
</evidence>
<dbReference type="InParanoid" id="A0A7J7DV01"/>
<dbReference type="SUPFAM" id="SSF81822">
    <property type="entry name" value="RuBisCo LSMT C-terminal, substrate-binding domain"/>
    <property type="match status" value="1"/>
</dbReference>
<proteinExistence type="predicted"/>
<gene>
    <name evidence="6" type="ORF">HS088_TW03G00521</name>
</gene>
<dbReference type="Proteomes" id="UP000593562">
    <property type="component" value="Unassembled WGS sequence"/>
</dbReference>
<dbReference type="EMBL" id="JAAARO010000003">
    <property type="protein sequence ID" value="KAF5750188.1"/>
    <property type="molecule type" value="Genomic_DNA"/>
</dbReference>
<feature type="domain" description="SET" evidence="5">
    <location>
        <begin position="103"/>
        <end position="360"/>
    </location>
</feature>
<evidence type="ECO:0000256" key="2">
    <source>
        <dbReference type="ARBA" id="ARBA00022679"/>
    </source>
</evidence>
<accession>A0A7J7DV01</accession>
<dbReference type="CDD" id="cd10527">
    <property type="entry name" value="SET_LSMT"/>
    <property type="match status" value="1"/>
</dbReference>
<dbReference type="GO" id="GO:0032259">
    <property type="term" value="P:methylation"/>
    <property type="evidence" value="ECO:0007669"/>
    <property type="project" value="UniProtKB-KW"/>
</dbReference>
<organism evidence="6 7">
    <name type="scientific">Tripterygium wilfordii</name>
    <name type="common">Thunder God vine</name>
    <dbReference type="NCBI Taxonomy" id="458696"/>
    <lineage>
        <taxon>Eukaryota</taxon>
        <taxon>Viridiplantae</taxon>
        <taxon>Streptophyta</taxon>
        <taxon>Embryophyta</taxon>
        <taxon>Tracheophyta</taxon>
        <taxon>Spermatophyta</taxon>
        <taxon>Magnoliopsida</taxon>
        <taxon>eudicotyledons</taxon>
        <taxon>Gunneridae</taxon>
        <taxon>Pentapetalae</taxon>
        <taxon>rosids</taxon>
        <taxon>fabids</taxon>
        <taxon>Celastrales</taxon>
        <taxon>Celastraceae</taxon>
        <taxon>Tripterygium</taxon>
    </lineage>
</organism>
<evidence type="ECO:0000256" key="4">
    <source>
        <dbReference type="SAM" id="MobiDB-lite"/>
    </source>
</evidence>
<dbReference type="InterPro" id="IPR050600">
    <property type="entry name" value="SETD3_SETD6_MTase"/>
</dbReference>
<dbReference type="GO" id="GO:0016279">
    <property type="term" value="F:protein-lysine N-methyltransferase activity"/>
    <property type="evidence" value="ECO:0007669"/>
    <property type="project" value="TreeGrafter"/>
</dbReference>